<reference evidence="1 2" key="1">
    <citation type="journal article" date="2007" name="Appl. Environ. Microbiol.">
        <title>Rhizobial factors required for stem nodule maturation and maintenance in Sesbania rostrata-Azorhizobium caulinodans ORS571 symbiosis.</title>
        <authorList>
            <person name="Suzuki S."/>
            <person name="Aono T."/>
            <person name="Lee KB."/>
            <person name="Suzuki T."/>
            <person name="Liu CT."/>
            <person name="Miwa H."/>
            <person name="Wakao S."/>
            <person name="Iki T."/>
            <person name="Oyaizu H."/>
        </authorList>
    </citation>
    <scope>NUCLEOTIDE SEQUENCE [LARGE SCALE GENOMIC DNA]</scope>
    <source>
        <strain evidence="2">ATCC 43989 / DSM 5975 / JCM 20966 / LMG 6465 / NBRC 14845 / NCIMB 13405 / ORS 571</strain>
    </source>
</reference>
<dbReference type="InterPro" id="IPR002504">
    <property type="entry name" value="NADK"/>
</dbReference>
<gene>
    <name evidence="1" type="ordered locus">AZC_1910</name>
</gene>
<dbReference type="InterPro" id="IPR017438">
    <property type="entry name" value="ATP-NAD_kinase_N"/>
</dbReference>
<dbReference type="GO" id="GO:0051287">
    <property type="term" value="F:NAD binding"/>
    <property type="evidence" value="ECO:0007669"/>
    <property type="project" value="UniProtKB-ARBA"/>
</dbReference>
<name>A8I2P0_AZOC5</name>
<dbReference type="GO" id="GO:0003951">
    <property type="term" value="F:NAD+ kinase activity"/>
    <property type="evidence" value="ECO:0007669"/>
    <property type="project" value="InterPro"/>
</dbReference>
<proteinExistence type="predicted"/>
<reference evidence="2" key="2">
    <citation type="submission" date="2007-04" db="EMBL/GenBank/DDBJ databases">
        <title>Complete genome sequence of the nitrogen-fixing bacterium Azorhizobium caulinodans ORS571.</title>
        <authorList>
            <person name="Lee K.B."/>
            <person name="Backer P.D."/>
            <person name="Aono T."/>
            <person name="Liu C.T."/>
            <person name="Suzuki S."/>
            <person name="Suzuki T."/>
            <person name="Kaneko T."/>
            <person name="Yamada M."/>
            <person name="Tabata S."/>
            <person name="Kupfer D.M."/>
            <person name="Najar F.Z."/>
            <person name="Wiley G.B."/>
            <person name="Roe B."/>
            <person name="Binnewies T."/>
            <person name="Ussery D."/>
            <person name="Vereecke D."/>
            <person name="Gevers D."/>
            <person name="Holsters M."/>
            <person name="Oyaizu H."/>
        </authorList>
    </citation>
    <scope>NUCLEOTIDE SEQUENCE [LARGE SCALE GENOMIC DNA]</scope>
    <source>
        <strain evidence="2">ATCC 43989 / DSM 5975 / JCM 20966 / LMG 6465 / NBRC 14845 / NCIMB 13405 / ORS 571</strain>
    </source>
</reference>
<reference evidence="1 2" key="4">
    <citation type="journal article" date="2009" name="Appl. Environ. Microbiol.">
        <title>Comparative genome-wide transcriptional profiling of Azorhizobium caulinodans ORS571 grown under free-living and symbiotic conditions.</title>
        <authorList>
            <person name="Tsukada S."/>
            <person name="Aono T."/>
            <person name="Akiba N."/>
            <person name="Lee KB."/>
            <person name="Liu CT."/>
            <person name="Toyazaki H."/>
            <person name="Oyaizu H."/>
        </authorList>
    </citation>
    <scope>NUCLEOTIDE SEQUENCE [LARGE SCALE GENOMIC DNA]</scope>
    <source>
        <strain evidence="2">ATCC 43989 / DSM 5975 / JCM 20966 / LMG 6465 / NBRC 14845 / NCIMB 13405 / ORS 571</strain>
    </source>
</reference>
<reference evidence="1 2" key="5">
    <citation type="journal article" date="2010" name="Appl. Environ. Microbiol.">
        <title>phrR-like gene praR of Azorhizobium caulinodans ORS571 is essential for symbiosis with Sesbania rostrata and is involved in expression of reb genes.</title>
        <authorList>
            <person name="Akiba N."/>
            <person name="Aono T."/>
            <person name="Toyazaki H."/>
            <person name="Sato S."/>
            <person name="Oyaizu H."/>
        </authorList>
    </citation>
    <scope>NUCLEOTIDE SEQUENCE [LARGE SCALE GENOMIC DNA]</scope>
    <source>
        <strain evidence="2">ATCC 43989 / DSM 5975 / JCM 20966 / LMG 6465 / NBRC 14845 / NCIMB 13405 / ORS 571</strain>
    </source>
</reference>
<keyword evidence="1" id="KW-0808">Transferase</keyword>
<protein>
    <submittedName>
        <fullName evidence="1">ATP-NAD/AcoX kinase</fullName>
    </submittedName>
</protein>
<sequence length="365" mass="38172">MCPAMARDGRFRAARETSGRKWMPPSVGIIANPVSARDIRRVVARASSLQITDRANIVLRALAALAACGVTEAVMMPERGGIGAHVRRGLERAAQEQPFPHLTLLDMPVSGTVEDTRRAARLMAAMGVGAIIVLGGDGTHRAVVAECGHVPVAGISTGTNNAFPEHREPTITGLATGLAVTGAVSAATAYAWNKRLEVSLDGGAPEIALVDVAVVTDRFVGARALWRTETFSELFVTFADPESIGMAAIAGLVEPVGRGETGGLALRLAPEATARHVVRVPIAPGLVAPIGVDGWRRLPAGEVCLPTLPAGSIALDGEREFSFDPHQSVTISLADRAFRTVDVAAVMRTAGTRGLLRSVPSHAYA</sequence>
<dbReference type="Proteomes" id="UP000000270">
    <property type="component" value="Chromosome"/>
</dbReference>
<accession>A8I2P0</accession>
<dbReference type="HOGENOM" id="CLU_786821_0_0_5"/>
<dbReference type="GO" id="GO:0005524">
    <property type="term" value="F:ATP binding"/>
    <property type="evidence" value="ECO:0007669"/>
    <property type="project" value="UniProtKB-ARBA"/>
</dbReference>
<dbReference type="PIRSF" id="PIRSF018567">
    <property type="entry name" value="AcoX"/>
    <property type="match status" value="1"/>
</dbReference>
<evidence type="ECO:0000313" key="1">
    <source>
        <dbReference type="EMBL" id="BAF87908.1"/>
    </source>
</evidence>
<dbReference type="KEGG" id="azc:AZC_1910"/>
<dbReference type="Gene3D" id="3.40.50.10330">
    <property type="entry name" value="Probable inorganic polyphosphate/atp-NAD kinase, domain 1"/>
    <property type="match status" value="1"/>
</dbReference>
<dbReference type="GO" id="GO:0006741">
    <property type="term" value="P:NADP+ biosynthetic process"/>
    <property type="evidence" value="ECO:0007669"/>
    <property type="project" value="InterPro"/>
</dbReference>
<dbReference type="AlphaFoldDB" id="A8I2P0"/>
<dbReference type="InterPro" id="IPR039065">
    <property type="entry name" value="AcoX-like"/>
</dbReference>
<dbReference type="SUPFAM" id="SSF111331">
    <property type="entry name" value="NAD kinase/diacylglycerol kinase-like"/>
    <property type="match status" value="1"/>
</dbReference>
<organism evidence="1 2">
    <name type="scientific">Azorhizobium caulinodans (strain ATCC 43989 / DSM 5975 / JCM 20966 / LMG 6465 / NBRC 14845 / NCIMB 13405 / ORS 571)</name>
    <dbReference type="NCBI Taxonomy" id="438753"/>
    <lineage>
        <taxon>Bacteria</taxon>
        <taxon>Pseudomonadati</taxon>
        <taxon>Pseudomonadota</taxon>
        <taxon>Alphaproteobacteria</taxon>
        <taxon>Hyphomicrobiales</taxon>
        <taxon>Xanthobacteraceae</taxon>
        <taxon>Azorhizobium</taxon>
    </lineage>
</organism>
<dbReference type="InterPro" id="IPR011391">
    <property type="entry name" value="AcoX_kinase"/>
</dbReference>
<evidence type="ECO:0000313" key="2">
    <source>
        <dbReference type="Proteomes" id="UP000000270"/>
    </source>
</evidence>
<dbReference type="PANTHER" id="PTHR40697">
    <property type="entry name" value="ACETOIN CATABOLISM PROTEIN X"/>
    <property type="match status" value="1"/>
</dbReference>
<dbReference type="Pfam" id="PF01513">
    <property type="entry name" value="NAD_kinase"/>
    <property type="match status" value="1"/>
</dbReference>
<dbReference type="STRING" id="438753.AZC_1910"/>
<dbReference type="EMBL" id="AP009384">
    <property type="protein sequence ID" value="BAF87908.1"/>
    <property type="molecule type" value="Genomic_DNA"/>
</dbReference>
<dbReference type="PANTHER" id="PTHR40697:SF3">
    <property type="entry name" value="ACETOIN CATABOLISM PROTEIN X"/>
    <property type="match status" value="1"/>
</dbReference>
<reference evidence="1 2" key="3">
    <citation type="journal article" date="2008" name="BMC Genomics">
        <title>The genome of the versatile nitrogen fixer Azorhizobium caulinodans ORS571.</title>
        <authorList>
            <person name="Lee KB."/>
            <person name="Backer P.D."/>
            <person name="Aono T."/>
            <person name="Liu CT."/>
            <person name="Suzuki S."/>
            <person name="Suzuki T."/>
            <person name="Kaneko T."/>
            <person name="Yamada M."/>
            <person name="Tabata S."/>
            <person name="Kupfer D.M."/>
            <person name="Najar F.Z."/>
            <person name="Wiley G.B."/>
            <person name="Roe B."/>
            <person name="Binnewies T.T."/>
            <person name="Ussery D.W."/>
            <person name="D'Haeze W."/>
            <person name="Herder J.D."/>
            <person name="Gevers D."/>
            <person name="Vereecke D."/>
            <person name="Holsters M."/>
            <person name="Oyaizu H."/>
        </authorList>
    </citation>
    <scope>NUCLEOTIDE SEQUENCE [LARGE SCALE GENOMIC DNA]</scope>
    <source>
        <strain evidence="2">ATCC 43989 / DSM 5975 / JCM 20966 / LMG 6465 / NBRC 14845 / NCIMB 13405 / ORS 571</strain>
    </source>
</reference>
<keyword evidence="1" id="KW-0418">Kinase</keyword>
<keyword evidence="2" id="KW-1185">Reference proteome</keyword>
<dbReference type="eggNOG" id="COG0061">
    <property type="taxonomic scope" value="Bacteria"/>
</dbReference>
<dbReference type="InterPro" id="IPR016064">
    <property type="entry name" value="NAD/diacylglycerol_kinase_sf"/>
</dbReference>
<reference evidence="1 2" key="6">
    <citation type="journal article" date="2011" name="Appl. Environ. Microbiol.">
        <title>Involvement of the azorhizobial chromosome partition gene (parA) in the onset of bacteroid differentiation during Sesbania rostrata stem nodule development.</title>
        <authorList>
            <person name="Liu CT."/>
            <person name="Lee KB."/>
            <person name="Wang YS."/>
            <person name="Peng MH."/>
            <person name="Lee KT."/>
            <person name="Suzuki S."/>
            <person name="Suzuki T."/>
            <person name="Oyaizu H."/>
        </authorList>
    </citation>
    <scope>NUCLEOTIDE SEQUENCE [LARGE SCALE GENOMIC DNA]</scope>
    <source>
        <strain evidence="2">ATCC 43989 / DSM 5975 / JCM 20966 / LMG 6465 / NBRC 14845 / NCIMB 13405 / ORS 571</strain>
    </source>
</reference>